<dbReference type="Proteomes" id="UP000254123">
    <property type="component" value="Unassembled WGS sequence"/>
</dbReference>
<dbReference type="EMBL" id="UGVC01000001">
    <property type="protein sequence ID" value="SUD92070.1"/>
    <property type="molecule type" value="Genomic_DNA"/>
</dbReference>
<evidence type="ECO:0000256" key="3">
    <source>
        <dbReference type="ARBA" id="ARBA00023125"/>
    </source>
</evidence>
<dbReference type="InterPro" id="IPR053876">
    <property type="entry name" value="Phage_int_M"/>
</dbReference>
<dbReference type="Gene3D" id="1.10.150.130">
    <property type="match status" value="1"/>
</dbReference>
<dbReference type="SUPFAM" id="SSF56349">
    <property type="entry name" value="DNA breaking-rejoining enzymes"/>
    <property type="match status" value="1"/>
</dbReference>
<evidence type="ECO:0000313" key="8">
    <source>
        <dbReference type="EMBL" id="SUD92070.1"/>
    </source>
</evidence>
<evidence type="ECO:0000256" key="5">
    <source>
        <dbReference type="PROSITE-ProRule" id="PRU01248"/>
    </source>
</evidence>
<evidence type="ECO:0000259" key="6">
    <source>
        <dbReference type="PROSITE" id="PS51898"/>
    </source>
</evidence>
<sequence>MSKTNKGITTITQIEKAIKQAIKDGKTTIKPLIGYKGLELRIRPHKDRTDATADFRHRYTHPITGKRPYMTLGQYPALTLADARQMHSDNMALLVKGIDPIEHRDNQKQKELIDRMNTLDHFINEWENIRSTKNLKPVTIEKTERLLRPIRQQLGHMRVTDITPSIVIQFINGIQEKTPNKGLRVKTALKSILQLALKHRVIESNPASDLQGTLKTPKTKHLPAITNPEPFAKLLREIDQLDDAGQLYNKSILQLLALTCARIGDVVSMQWADINWLTKQWQFKPQKAGNRGDMVADMVIPLAPQAIEILKKLQKFTGDKDHVFYNSRRKLAPYHNPEEVNKVLNSGLMNDGRGYKGIHSPHGFRSSAKTMLMERRGYDELITELALGHTMLNKYGRAYNRMAGIDQRTKMMNDWANYLDDLRAGKFDNMIYADFNQQKAQNG</sequence>
<dbReference type="GO" id="GO:0006310">
    <property type="term" value="P:DNA recombination"/>
    <property type="evidence" value="ECO:0007669"/>
    <property type="project" value="UniProtKB-KW"/>
</dbReference>
<keyword evidence="9" id="KW-1185">Reference proteome</keyword>
<reference evidence="8 9" key="1">
    <citation type="submission" date="2018-06" db="EMBL/GenBank/DDBJ databases">
        <authorList>
            <consortium name="Pathogen Informatics"/>
            <person name="Doyle S."/>
        </authorList>
    </citation>
    <scope>NUCLEOTIDE SEQUENCE [LARGE SCALE GENOMIC DNA]</scope>
    <source>
        <strain evidence="8 9">NCTC10526</strain>
    </source>
</reference>
<dbReference type="InterPro" id="IPR044068">
    <property type="entry name" value="CB"/>
</dbReference>
<keyword evidence="3 5" id="KW-0238">DNA-binding</keyword>
<dbReference type="GO" id="GO:0003677">
    <property type="term" value="F:DNA binding"/>
    <property type="evidence" value="ECO:0007669"/>
    <property type="project" value="UniProtKB-UniRule"/>
</dbReference>
<dbReference type="InterPro" id="IPR038488">
    <property type="entry name" value="Integrase_DNA-bd_sf"/>
</dbReference>
<dbReference type="InterPro" id="IPR025166">
    <property type="entry name" value="Integrase_DNA_bind_dom"/>
</dbReference>
<protein>
    <submittedName>
        <fullName evidence="8">Prophage CP4-57 integrase</fullName>
    </submittedName>
</protein>
<evidence type="ECO:0000256" key="1">
    <source>
        <dbReference type="ARBA" id="ARBA00008857"/>
    </source>
</evidence>
<evidence type="ECO:0000313" key="9">
    <source>
        <dbReference type="Proteomes" id="UP000254123"/>
    </source>
</evidence>
<keyword evidence="2" id="KW-0229">DNA integration</keyword>
<dbReference type="Pfam" id="PF00589">
    <property type="entry name" value="Phage_integrase"/>
    <property type="match status" value="1"/>
</dbReference>
<dbReference type="InterPro" id="IPR011010">
    <property type="entry name" value="DNA_brk_join_enz"/>
</dbReference>
<dbReference type="Gene3D" id="3.30.160.390">
    <property type="entry name" value="Integrase, DNA-binding domain"/>
    <property type="match status" value="1"/>
</dbReference>
<dbReference type="AlphaFoldDB" id="A0A379LNA8"/>
<dbReference type="InterPro" id="IPR013762">
    <property type="entry name" value="Integrase-like_cat_sf"/>
</dbReference>
<dbReference type="Pfam" id="PF22022">
    <property type="entry name" value="Phage_int_M"/>
    <property type="match status" value="1"/>
</dbReference>
<feature type="domain" description="Core-binding (CB)" evidence="7">
    <location>
        <begin position="117"/>
        <end position="197"/>
    </location>
</feature>
<evidence type="ECO:0000256" key="2">
    <source>
        <dbReference type="ARBA" id="ARBA00022908"/>
    </source>
</evidence>
<evidence type="ECO:0000259" key="7">
    <source>
        <dbReference type="PROSITE" id="PS51900"/>
    </source>
</evidence>
<dbReference type="GO" id="GO:0015074">
    <property type="term" value="P:DNA integration"/>
    <property type="evidence" value="ECO:0007669"/>
    <property type="project" value="UniProtKB-KW"/>
</dbReference>
<evidence type="ECO:0000256" key="4">
    <source>
        <dbReference type="ARBA" id="ARBA00023172"/>
    </source>
</evidence>
<dbReference type="PROSITE" id="PS51898">
    <property type="entry name" value="TYR_RECOMBINASE"/>
    <property type="match status" value="1"/>
</dbReference>
<dbReference type="InterPro" id="IPR002104">
    <property type="entry name" value="Integrase_catalytic"/>
</dbReference>
<dbReference type="InterPro" id="IPR050808">
    <property type="entry name" value="Phage_Integrase"/>
</dbReference>
<organism evidence="8 9">
    <name type="scientific">Psychrobacter phenylpyruvicus</name>
    <dbReference type="NCBI Taxonomy" id="29432"/>
    <lineage>
        <taxon>Bacteria</taxon>
        <taxon>Pseudomonadati</taxon>
        <taxon>Pseudomonadota</taxon>
        <taxon>Gammaproteobacteria</taxon>
        <taxon>Moraxellales</taxon>
        <taxon>Moraxellaceae</taxon>
        <taxon>Psychrobacter</taxon>
    </lineage>
</organism>
<dbReference type="PROSITE" id="PS51900">
    <property type="entry name" value="CB"/>
    <property type="match status" value="1"/>
</dbReference>
<feature type="domain" description="Tyr recombinase" evidence="6">
    <location>
        <begin position="221"/>
        <end position="412"/>
    </location>
</feature>
<gene>
    <name evidence="8" type="primary">intA</name>
    <name evidence="8" type="ORF">NCTC10526_02451</name>
</gene>
<dbReference type="PANTHER" id="PTHR30629:SF2">
    <property type="entry name" value="PROPHAGE INTEGRASE INTS-RELATED"/>
    <property type="match status" value="1"/>
</dbReference>
<keyword evidence="4" id="KW-0233">DNA recombination</keyword>
<dbReference type="Pfam" id="PF13356">
    <property type="entry name" value="Arm-DNA-bind_3"/>
    <property type="match status" value="1"/>
</dbReference>
<dbReference type="PANTHER" id="PTHR30629">
    <property type="entry name" value="PROPHAGE INTEGRASE"/>
    <property type="match status" value="1"/>
</dbReference>
<accession>A0A379LNA8</accession>
<dbReference type="InterPro" id="IPR010998">
    <property type="entry name" value="Integrase_recombinase_N"/>
</dbReference>
<dbReference type="RefSeq" id="WP_028857753.1">
    <property type="nucleotide sequence ID" value="NZ_CAJHAQ010000001.1"/>
</dbReference>
<name>A0A379LNA8_9GAMM</name>
<dbReference type="Gene3D" id="1.10.443.10">
    <property type="entry name" value="Intergrase catalytic core"/>
    <property type="match status" value="1"/>
</dbReference>
<proteinExistence type="inferred from homology"/>
<comment type="similarity">
    <text evidence="1">Belongs to the 'phage' integrase family.</text>
</comment>